<dbReference type="Gene3D" id="1.20.1530.20">
    <property type="match status" value="1"/>
</dbReference>
<feature type="transmembrane region" description="Helical" evidence="7">
    <location>
        <begin position="292"/>
        <end position="310"/>
    </location>
</feature>
<organism evidence="9 10">
    <name type="scientific">Flavobacterium terrigena</name>
    <dbReference type="NCBI Taxonomy" id="402734"/>
    <lineage>
        <taxon>Bacteria</taxon>
        <taxon>Pseudomonadati</taxon>
        <taxon>Bacteroidota</taxon>
        <taxon>Flavobacteriia</taxon>
        <taxon>Flavobacteriales</taxon>
        <taxon>Flavobacteriaceae</taxon>
        <taxon>Flavobacterium</taxon>
    </lineage>
</organism>
<feature type="domain" description="Cation/H+ exchanger transmembrane" evidence="8">
    <location>
        <begin position="74"/>
        <end position="456"/>
    </location>
</feature>
<name>A0A1H6WN30_9FLAO</name>
<evidence type="ECO:0000259" key="8">
    <source>
        <dbReference type="Pfam" id="PF00999"/>
    </source>
</evidence>
<feature type="transmembrane region" description="Helical" evidence="7">
    <location>
        <begin position="345"/>
        <end position="361"/>
    </location>
</feature>
<feature type="transmembrane region" description="Helical" evidence="7">
    <location>
        <begin position="58"/>
        <end position="79"/>
    </location>
</feature>
<dbReference type="InterPro" id="IPR038770">
    <property type="entry name" value="Na+/solute_symporter_sf"/>
</dbReference>
<reference evidence="10" key="1">
    <citation type="submission" date="2016-10" db="EMBL/GenBank/DDBJ databases">
        <authorList>
            <person name="Varghese N."/>
            <person name="Submissions S."/>
        </authorList>
    </citation>
    <scope>NUCLEOTIDE SEQUENCE [LARGE SCALE GENOMIC DNA]</scope>
    <source>
        <strain evidence="10">DSM 17934</strain>
    </source>
</reference>
<evidence type="ECO:0000256" key="4">
    <source>
        <dbReference type="ARBA" id="ARBA00022989"/>
    </source>
</evidence>
<feature type="transmembrane region" description="Helical" evidence="7">
    <location>
        <begin position="438"/>
        <end position="459"/>
    </location>
</feature>
<dbReference type="EMBL" id="FNYA01000006">
    <property type="protein sequence ID" value="SEJ13755.1"/>
    <property type="molecule type" value="Genomic_DNA"/>
</dbReference>
<keyword evidence="3 7" id="KW-0812">Transmembrane</keyword>
<dbReference type="Pfam" id="PF00999">
    <property type="entry name" value="Na_H_Exchanger"/>
    <property type="match status" value="1"/>
</dbReference>
<dbReference type="GO" id="GO:0016020">
    <property type="term" value="C:membrane"/>
    <property type="evidence" value="ECO:0007669"/>
    <property type="project" value="UniProtKB-SubCell"/>
</dbReference>
<dbReference type="OrthoDB" id="9793589at2"/>
<dbReference type="Proteomes" id="UP000199702">
    <property type="component" value="Unassembled WGS sequence"/>
</dbReference>
<keyword evidence="4 7" id="KW-1133">Transmembrane helix</keyword>
<keyword evidence="2" id="KW-0813">Transport</keyword>
<dbReference type="InterPro" id="IPR050794">
    <property type="entry name" value="CPA2_transporter"/>
</dbReference>
<evidence type="ECO:0000313" key="9">
    <source>
        <dbReference type="EMBL" id="SEJ13755.1"/>
    </source>
</evidence>
<feature type="transmembrane region" description="Helical" evidence="7">
    <location>
        <begin position="157"/>
        <end position="180"/>
    </location>
</feature>
<evidence type="ECO:0000256" key="3">
    <source>
        <dbReference type="ARBA" id="ARBA00022692"/>
    </source>
</evidence>
<evidence type="ECO:0000256" key="6">
    <source>
        <dbReference type="ARBA" id="ARBA00023136"/>
    </source>
</evidence>
<evidence type="ECO:0000256" key="1">
    <source>
        <dbReference type="ARBA" id="ARBA00004141"/>
    </source>
</evidence>
<gene>
    <name evidence="9" type="ORF">SAMN05660918_2500</name>
</gene>
<comment type="subcellular location">
    <subcellularLocation>
        <location evidence="1">Membrane</location>
        <topology evidence="1">Multi-pass membrane protein</topology>
    </subcellularLocation>
</comment>
<dbReference type="PANTHER" id="PTHR32468:SF0">
    <property type="entry name" value="K(+)_H(+) ANTIPORTER 1"/>
    <property type="match status" value="1"/>
</dbReference>
<evidence type="ECO:0000256" key="2">
    <source>
        <dbReference type="ARBA" id="ARBA00022448"/>
    </source>
</evidence>
<sequence>MRNFKHSFFYIIIVGIFSALIYWTVKNGKLLEKPNVLKVVSNGNSYYQDFLDSLHHNVTHPLAILLAQIVTIILVARFFGLICKKIGQPSVVGEIIAGIVLGPSFFGNYLKECSDVLFPDSSLDNLKFLSQIGLIFFMFVVGMELDLKVLRNKAKEAVIISHASIIIPFTLGLVLAYSIYTNFAPKGIEFLSFGLFLGIAMSITAFPVLARIVQERGLQKTRIGAMVITCAAADDITAWCLLAAVIAIVKAGSVASSLYIIVLSLLYVFAMIKLVRPFLRRIGNLYDTAEKITKPVVAIFFLTLLISSYLTEIIGIHALFGAFVAGIIMPDNMKFRKMFIEKIEDVALVVLLPLFFVFTGLRTEIGLLNSPELWRVCGLIILVAVVGKFVGSALAAKFVGQNWRDSLTIGALMNTRGLMELVVLNIGYDLGVLTKEVFAMMVIMALATTFMTGPALNLIDFFFKRREKFVPTHSENLDYKVLVTFENPDDGKPLLRVANNFISLDKDKQALTAMYISSTNEVNPYKIEEYERESFKPVLKEANKLNRKLETLFKASRDIDSDIVEVSNKGEFNLVLINIGSSIFEGTFLGKVLGITSKIINPENLLNTFTGKEKLFEVNYFDDKTQAIINKTEVPLGIYVDKNLIKTENISVILFNEEDQFLLDYVKLLKKNSQAKISIFDTYDVVNEKNKITHENVKVIHSSKLEKDFLKEQDLLIMSIDSWKKLIDTRSVWLNNTPSLLIIKP</sequence>
<keyword evidence="6 7" id="KW-0472">Membrane</keyword>
<feature type="transmembrane region" description="Helical" evidence="7">
    <location>
        <begin position="7"/>
        <end position="25"/>
    </location>
</feature>
<evidence type="ECO:0000256" key="5">
    <source>
        <dbReference type="ARBA" id="ARBA00023065"/>
    </source>
</evidence>
<feature type="transmembrane region" description="Helical" evidence="7">
    <location>
        <begin position="91"/>
        <end position="108"/>
    </location>
</feature>
<feature type="transmembrane region" description="Helical" evidence="7">
    <location>
        <begin position="225"/>
        <end position="248"/>
    </location>
</feature>
<feature type="transmembrane region" description="Helical" evidence="7">
    <location>
        <begin position="373"/>
        <end position="395"/>
    </location>
</feature>
<keyword evidence="10" id="KW-1185">Reference proteome</keyword>
<dbReference type="STRING" id="402734.SAMN05660918_2500"/>
<evidence type="ECO:0000256" key="7">
    <source>
        <dbReference type="SAM" id="Phobius"/>
    </source>
</evidence>
<dbReference type="PANTHER" id="PTHR32468">
    <property type="entry name" value="CATION/H + ANTIPORTER"/>
    <property type="match status" value="1"/>
</dbReference>
<dbReference type="InterPro" id="IPR006153">
    <property type="entry name" value="Cation/H_exchanger_TM"/>
</dbReference>
<evidence type="ECO:0000313" key="10">
    <source>
        <dbReference type="Proteomes" id="UP000199702"/>
    </source>
</evidence>
<dbReference type="GO" id="GO:1902600">
    <property type="term" value="P:proton transmembrane transport"/>
    <property type="evidence" value="ECO:0007669"/>
    <property type="project" value="InterPro"/>
</dbReference>
<protein>
    <submittedName>
        <fullName evidence="9">Kef-type K+ transport system, membrane component KefB</fullName>
    </submittedName>
</protein>
<dbReference type="GO" id="GO:0015297">
    <property type="term" value="F:antiporter activity"/>
    <property type="evidence" value="ECO:0007669"/>
    <property type="project" value="InterPro"/>
</dbReference>
<accession>A0A1H6WN30</accession>
<feature type="transmembrane region" description="Helical" evidence="7">
    <location>
        <begin position="128"/>
        <end position="145"/>
    </location>
</feature>
<feature type="transmembrane region" description="Helical" evidence="7">
    <location>
        <begin position="254"/>
        <end position="272"/>
    </location>
</feature>
<dbReference type="AlphaFoldDB" id="A0A1H6WN30"/>
<keyword evidence="5" id="KW-0406">Ion transport</keyword>
<proteinExistence type="predicted"/>
<dbReference type="RefSeq" id="WP_091314046.1">
    <property type="nucleotide sequence ID" value="NZ_CBCSJU010000001.1"/>
</dbReference>
<feature type="transmembrane region" description="Helical" evidence="7">
    <location>
        <begin position="192"/>
        <end position="213"/>
    </location>
</feature>